<feature type="transmembrane region" description="Helical" evidence="1">
    <location>
        <begin position="277"/>
        <end position="296"/>
    </location>
</feature>
<name>A0A644W9W1_9ZZZZ</name>
<keyword evidence="1" id="KW-0812">Transmembrane</keyword>
<dbReference type="AlphaFoldDB" id="A0A644W9W1"/>
<protein>
    <recommendedName>
        <fullName evidence="3">Beta-carotene 15,15'-monooxygenase</fullName>
    </recommendedName>
</protein>
<evidence type="ECO:0008006" key="3">
    <source>
        <dbReference type="Google" id="ProtNLM"/>
    </source>
</evidence>
<feature type="transmembrane region" description="Helical" evidence="1">
    <location>
        <begin position="218"/>
        <end position="240"/>
    </location>
</feature>
<feature type="transmembrane region" description="Helical" evidence="1">
    <location>
        <begin position="178"/>
        <end position="198"/>
    </location>
</feature>
<proteinExistence type="predicted"/>
<feature type="transmembrane region" description="Helical" evidence="1">
    <location>
        <begin position="252"/>
        <end position="271"/>
    </location>
</feature>
<feature type="transmembrane region" description="Helical" evidence="1">
    <location>
        <begin position="303"/>
        <end position="323"/>
    </location>
</feature>
<feature type="transmembrane region" description="Helical" evidence="1">
    <location>
        <begin position="139"/>
        <end position="166"/>
    </location>
</feature>
<feature type="transmembrane region" description="Helical" evidence="1">
    <location>
        <begin position="52"/>
        <end position="78"/>
    </location>
</feature>
<keyword evidence="1" id="KW-1133">Transmembrane helix</keyword>
<reference evidence="2" key="1">
    <citation type="submission" date="2019-08" db="EMBL/GenBank/DDBJ databases">
        <authorList>
            <person name="Kucharzyk K."/>
            <person name="Murdoch R.W."/>
            <person name="Higgins S."/>
            <person name="Loffler F."/>
        </authorList>
    </citation>
    <scope>NUCLEOTIDE SEQUENCE</scope>
</reference>
<dbReference type="EMBL" id="VSSQ01000736">
    <property type="protein sequence ID" value="MPM00532.1"/>
    <property type="molecule type" value="Genomic_DNA"/>
</dbReference>
<sequence length="328" mass="38186">MKQFNAERPVNSQLKFIFMLIWLSAIIVLALLNNPNTEISLHPWLAGIAETTFTTGLGWIIVARLLFITGSTIFAWMISVKHFEIPRKDYMLFFILPLVHFTVYDWSTGLFASVYWTIFLLVLYLLLPNESSKPPLKNILTAAICSGFLLLNGAFALLYFAAGIIIMTVFQNVSFRRVIIWIMGFLTPAFFVFFWYFIHDQTSVILSNPGDFFIKEEFLTFSRPLIFYSIPALLFILILVTHSRMNESKISVRRSFSALLFSLLIFSPAAFTSVFNVQILFSIYGLAAVLYWIKIIYNVRKRIWFIILWLIPLVFPFLFYWLMNNKPY</sequence>
<evidence type="ECO:0000256" key="1">
    <source>
        <dbReference type="SAM" id="Phobius"/>
    </source>
</evidence>
<keyword evidence="1" id="KW-0472">Membrane</keyword>
<evidence type="ECO:0000313" key="2">
    <source>
        <dbReference type="EMBL" id="MPM00532.1"/>
    </source>
</evidence>
<feature type="transmembrane region" description="Helical" evidence="1">
    <location>
        <begin position="90"/>
        <end position="119"/>
    </location>
</feature>
<accession>A0A644W9W1</accession>
<gene>
    <name evidence="2" type="ORF">SDC9_46758</name>
</gene>
<organism evidence="2">
    <name type="scientific">bioreactor metagenome</name>
    <dbReference type="NCBI Taxonomy" id="1076179"/>
    <lineage>
        <taxon>unclassified sequences</taxon>
        <taxon>metagenomes</taxon>
        <taxon>ecological metagenomes</taxon>
    </lineage>
</organism>
<comment type="caution">
    <text evidence="2">The sequence shown here is derived from an EMBL/GenBank/DDBJ whole genome shotgun (WGS) entry which is preliminary data.</text>
</comment>
<feature type="transmembrane region" description="Helical" evidence="1">
    <location>
        <begin position="12"/>
        <end position="32"/>
    </location>
</feature>